<dbReference type="GO" id="GO:0032259">
    <property type="term" value="P:methylation"/>
    <property type="evidence" value="ECO:0007669"/>
    <property type="project" value="UniProtKB-KW"/>
</dbReference>
<sequence>MRDDAFRAGLRLADQHAGAVPAPARFTLLDRSWVLLPGVFAPTMTSSTEFFSRALPYPIGGSFLEMGCGAGVTAVWAALAGCARVVATDIAAAAAENTRRNVTLHGVDDRVLVVRGDLFAAVPPNERFDLVFWNAVVIEAPEDYAYTRELDYSFFDQGYSANARFLDEAPGRLTPDGRLLMGSNTLGNQAKLHALAADRGLALTPFTSTRSLAGDIPVEFTLFEVTAA</sequence>
<dbReference type="Pfam" id="PF13649">
    <property type="entry name" value="Methyltransf_25"/>
    <property type="match status" value="1"/>
</dbReference>
<dbReference type="InterPro" id="IPR029063">
    <property type="entry name" value="SAM-dependent_MTases_sf"/>
</dbReference>
<evidence type="ECO:0000256" key="2">
    <source>
        <dbReference type="ARBA" id="ARBA00022679"/>
    </source>
</evidence>
<evidence type="ECO:0000259" key="4">
    <source>
        <dbReference type="Pfam" id="PF13649"/>
    </source>
</evidence>
<organism evidence="5 6">
    <name type="scientific">Catenuloplanes atrovinosus</name>
    <dbReference type="NCBI Taxonomy" id="137266"/>
    <lineage>
        <taxon>Bacteria</taxon>
        <taxon>Bacillati</taxon>
        <taxon>Actinomycetota</taxon>
        <taxon>Actinomycetes</taxon>
        <taxon>Micromonosporales</taxon>
        <taxon>Micromonosporaceae</taxon>
        <taxon>Catenuloplanes</taxon>
    </lineage>
</organism>
<dbReference type="Gene3D" id="3.40.50.150">
    <property type="entry name" value="Vaccinia Virus protein VP39"/>
    <property type="match status" value="1"/>
</dbReference>
<keyword evidence="6" id="KW-1185">Reference proteome</keyword>
<dbReference type="AlphaFoldDB" id="A0AAE3YJV8"/>
<dbReference type="CDD" id="cd02440">
    <property type="entry name" value="AdoMet_MTases"/>
    <property type="match status" value="1"/>
</dbReference>
<dbReference type="GO" id="GO:0035657">
    <property type="term" value="C:eRF1 methyltransferase complex"/>
    <property type="evidence" value="ECO:0007669"/>
    <property type="project" value="TreeGrafter"/>
</dbReference>
<dbReference type="EMBL" id="JAVDYB010000001">
    <property type="protein sequence ID" value="MDR7273616.1"/>
    <property type="molecule type" value="Genomic_DNA"/>
</dbReference>
<dbReference type="PANTHER" id="PTHR45875:SF1">
    <property type="entry name" value="METHYLTRANSFERASE N6AMT1"/>
    <property type="match status" value="1"/>
</dbReference>
<dbReference type="PANTHER" id="PTHR45875">
    <property type="entry name" value="METHYLTRANSFERASE N6AMT1"/>
    <property type="match status" value="1"/>
</dbReference>
<dbReference type="Proteomes" id="UP001183643">
    <property type="component" value="Unassembled WGS sequence"/>
</dbReference>
<keyword evidence="2" id="KW-0808">Transferase</keyword>
<keyword evidence="1 5" id="KW-0489">Methyltransferase</keyword>
<protein>
    <submittedName>
        <fullName evidence="5">Methylase of polypeptide subunit release factors</fullName>
    </submittedName>
</protein>
<reference evidence="5" key="1">
    <citation type="submission" date="2023-07" db="EMBL/GenBank/DDBJ databases">
        <title>Sequencing the genomes of 1000 actinobacteria strains.</title>
        <authorList>
            <person name="Klenk H.-P."/>
        </authorList>
    </citation>
    <scope>NUCLEOTIDE SEQUENCE</scope>
    <source>
        <strain evidence="5">DSM 44707</strain>
    </source>
</reference>
<dbReference type="GO" id="GO:0008276">
    <property type="term" value="F:protein methyltransferase activity"/>
    <property type="evidence" value="ECO:0007669"/>
    <property type="project" value="TreeGrafter"/>
</dbReference>
<dbReference type="SUPFAM" id="SSF53335">
    <property type="entry name" value="S-adenosyl-L-methionine-dependent methyltransferases"/>
    <property type="match status" value="1"/>
</dbReference>
<evidence type="ECO:0000313" key="5">
    <source>
        <dbReference type="EMBL" id="MDR7273616.1"/>
    </source>
</evidence>
<dbReference type="InterPro" id="IPR041698">
    <property type="entry name" value="Methyltransf_25"/>
</dbReference>
<feature type="domain" description="Methyltransferase" evidence="4">
    <location>
        <begin position="64"/>
        <end position="138"/>
    </location>
</feature>
<name>A0AAE3YJV8_9ACTN</name>
<gene>
    <name evidence="5" type="ORF">J2S41_000394</name>
</gene>
<dbReference type="GO" id="GO:0008757">
    <property type="term" value="F:S-adenosylmethionine-dependent methyltransferase activity"/>
    <property type="evidence" value="ECO:0007669"/>
    <property type="project" value="TreeGrafter"/>
</dbReference>
<proteinExistence type="predicted"/>
<evidence type="ECO:0000256" key="3">
    <source>
        <dbReference type="ARBA" id="ARBA00022691"/>
    </source>
</evidence>
<evidence type="ECO:0000256" key="1">
    <source>
        <dbReference type="ARBA" id="ARBA00022603"/>
    </source>
</evidence>
<dbReference type="InterPro" id="IPR052190">
    <property type="entry name" value="Euk-Arch_PrmC-MTase"/>
</dbReference>
<comment type="caution">
    <text evidence="5">The sequence shown here is derived from an EMBL/GenBank/DDBJ whole genome shotgun (WGS) entry which is preliminary data.</text>
</comment>
<accession>A0AAE3YJV8</accession>
<keyword evidence="3" id="KW-0949">S-adenosyl-L-methionine</keyword>
<evidence type="ECO:0000313" key="6">
    <source>
        <dbReference type="Proteomes" id="UP001183643"/>
    </source>
</evidence>
<dbReference type="RefSeq" id="WP_310362217.1">
    <property type="nucleotide sequence ID" value="NZ_JAVDYB010000001.1"/>
</dbReference>